<proteinExistence type="predicted"/>
<name>A0ABR2Q4R0_9ROSI</name>
<reference evidence="1 2" key="1">
    <citation type="journal article" date="2024" name="G3 (Bethesda)">
        <title>Genome assembly of Hibiscus sabdariffa L. provides insights into metabolisms of medicinal natural products.</title>
        <authorList>
            <person name="Kim T."/>
        </authorList>
    </citation>
    <scope>NUCLEOTIDE SEQUENCE [LARGE SCALE GENOMIC DNA]</scope>
    <source>
        <strain evidence="1">TK-2024</strain>
        <tissue evidence="1">Old leaves</tissue>
    </source>
</reference>
<accession>A0ABR2Q4R0</accession>
<evidence type="ECO:0000313" key="1">
    <source>
        <dbReference type="EMBL" id="KAK8995477.1"/>
    </source>
</evidence>
<sequence length="88" mass="9465">MGHGELCCRGRAFWQDITPLLATGFASLAEKINATATIAESDDFESEFLMDPDIVETNSSTSIVADDGDLEFLMDPHIAVESSKVVGL</sequence>
<evidence type="ECO:0000313" key="2">
    <source>
        <dbReference type="Proteomes" id="UP001396334"/>
    </source>
</evidence>
<organism evidence="1 2">
    <name type="scientific">Hibiscus sabdariffa</name>
    <name type="common">roselle</name>
    <dbReference type="NCBI Taxonomy" id="183260"/>
    <lineage>
        <taxon>Eukaryota</taxon>
        <taxon>Viridiplantae</taxon>
        <taxon>Streptophyta</taxon>
        <taxon>Embryophyta</taxon>
        <taxon>Tracheophyta</taxon>
        <taxon>Spermatophyta</taxon>
        <taxon>Magnoliopsida</taxon>
        <taxon>eudicotyledons</taxon>
        <taxon>Gunneridae</taxon>
        <taxon>Pentapetalae</taxon>
        <taxon>rosids</taxon>
        <taxon>malvids</taxon>
        <taxon>Malvales</taxon>
        <taxon>Malvaceae</taxon>
        <taxon>Malvoideae</taxon>
        <taxon>Hibiscus</taxon>
    </lineage>
</organism>
<dbReference type="Proteomes" id="UP001396334">
    <property type="component" value="Unassembled WGS sequence"/>
</dbReference>
<keyword evidence="2" id="KW-1185">Reference proteome</keyword>
<protein>
    <submittedName>
        <fullName evidence="1">Uncharacterized protein</fullName>
    </submittedName>
</protein>
<dbReference type="EMBL" id="JBBPBN010000045">
    <property type="protein sequence ID" value="KAK8995477.1"/>
    <property type="molecule type" value="Genomic_DNA"/>
</dbReference>
<comment type="caution">
    <text evidence="1">The sequence shown here is derived from an EMBL/GenBank/DDBJ whole genome shotgun (WGS) entry which is preliminary data.</text>
</comment>
<gene>
    <name evidence="1" type="ORF">V6N11_075750</name>
</gene>